<keyword evidence="4 7" id="KW-0732">Signal</keyword>
<evidence type="ECO:0000256" key="4">
    <source>
        <dbReference type="ARBA" id="ARBA00022729"/>
    </source>
</evidence>
<keyword evidence="3" id="KW-0479">Metal-binding</keyword>
<feature type="chain" id="PRO_5046753181" evidence="7">
    <location>
        <begin position="23"/>
        <end position="489"/>
    </location>
</feature>
<feature type="domain" description="Sulfatase N-terminal" evidence="8">
    <location>
        <begin position="28"/>
        <end position="376"/>
    </location>
</feature>
<feature type="signal peptide" evidence="7">
    <location>
        <begin position="1"/>
        <end position="22"/>
    </location>
</feature>
<evidence type="ECO:0000313" key="9">
    <source>
        <dbReference type="EMBL" id="MFC5454202.1"/>
    </source>
</evidence>
<keyword evidence="5" id="KW-0378">Hydrolase</keyword>
<dbReference type="CDD" id="cd16030">
    <property type="entry name" value="iduronate-2-sulfatase"/>
    <property type="match status" value="1"/>
</dbReference>
<comment type="similarity">
    <text evidence="2">Belongs to the sulfatase family.</text>
</comment>
<gene>
    <name evidence="9" type="ORF">ACFQDI_04980</name>
</gene>
<evidence type="ECO:0000256" key="6">
    <source>
        <dbReference type="ARBA" id="ARBA00022837"/>
    </source>
</evidence>
<keyword evidence="6" id="KW-0106">Calcium</keyword>
<sequence length="489" mass="53671">MMIFRAAALGAILLLSAPPLRAAGCSRVLFIMADDLRPELGCYGSVAVTPHLDALAKRGVVFRRAYCQQAVCNPSRSSMLTGLRPDSLGLYVNGTHFRELKPEVNTLPGWMKAHGYTARCVGKIFHNWHTKEHGDPRSWSAPEFLHYANHGDDVPQVSGALPPNEATLCGDLRHYGKVPLCECRDVPDEAYFDGRVAAEAVRVLGEVKDRPFFLAVGFWKPHAPFNAPKKYWDMYERGRLPVLNPARPAAAPEIAFHPSTEILGPVQGQKQPTAEQAAEMRHGYFAGISYLDAQVGKVMAALEKQGLLDSTLIVFWGDHGYHLGEHSLWAKTSNFELDARVPLIIVPPQAGHAGASTDALVEMVDLFPTITALCGVPDAPGLDGVSLVPVLDDPKARIKEAAYTQFPRPAYPDRTPRGRPEVMGVSVRTPMLRYTEWRDFDTGSVVASELYDHSKDEAELSNVSASPPDAAALEQARRLLSRQFPPGKR</sequence>
<proteinExistence type="inferred from homology"/>
<organism evidence="9 10">
    <name type="scientific">Prosthecobacter fluviatilis</name>
    <dbReference type="NCBI Taxonomy" id="445931"/>
    <lineage>
        <taxon>Bacteria</taxon>
        <taxon>Pseudomonadati</taxon>
        <taxon>Verrucomicrobiota</taxon>
        <taxon>Verrucomicrobiia</taxon>
        <taxon>Verrucomicrobiales</taxon>
        <taxon>Verrucomicrobiaceae</taxon>
        <taxon>Prosthecobacter</taxon>
    </lineage>
</organism>
<reference evidence="10" key="1">
    <citation type="journal article" date="2019" name="Int. J. Syst. Evol. Microbiol.">
        <title>The Global Catalogue of Microorganisms (GCM) 10K type strain sequencing project: providing services to taxonomists for standard genome sequencing and annotation.</title>
        <authorList>
            <consortium name="The Broad Institute Genomics Platform"/>
            <consortium name="The Broad Institute Genome Sequencing Center for Infectious Disease"/>
            <person name="Wu L."/>
            <person name="Ma J."/>
        </authorList>
    </citation>
    <scope>NUCLEOTIDE SEQUENCE [LARGE SCALE GENOMIC DNA]</scope>
    <source>
        <strain evidence="10">CGMCC 4.1469</strain>
    </source>
</reference>
<dbReference type="InterPro" id="IPR017850">
    <property type="entry name" value="Alkaline_phosphatase_core_sf"/>
</dbReference>
<dbReference type="RefSeq" id="WP_377164030.1">
    <property type="nucleotide sequence ID" value="NZ_JBHSMQ010000001.1"/>
</dbReference>
<comment type="cofactor">
    <cofactor evidence="1">
        <name>Ca(2+)</name>
        <dbReference type="ChEBI" id="CHEBI:29108"/>
    </cofactor>
</comment>
<comment type="caution">
    <text evidence="9">The sequence shown here is derived from an EMBL/GenBank/DDBJ whole genome shotgun (WGS) entry which is preliminary data.</text>
</comment>
<accession>A0ABW0KNB5</accession>
<dbReference type="Pfam" id="PF00884">
    <property type="entry name" value="Sulfatase"/>
    <property type="match status" value="1"/>
</dbReference>
<dbReference type="Gene3D" id="3.40.720.10">
    <property type="entry name" value="Alkaline Phosphatase, subunit A"/>
    <property type="match status" value="1"/>
</dbReference>
<name>A0ABW0KNB5_9BACT</name>
<evidence type="ECO:0000256" key="5">
    <source>
        <dbReference type="ARBA" id="ARBA00022801"/>
    </source>
</evidence>
<dbReference type="InterPro" id="IPR000917">
    <property type="entry name" value="Sulfatase_N"/>
</dbReference>
<keyword evidence="10" id="KW-1185">Reference proteome</keyword>
<evidence type="ECO:0000256" key="1">
    <source>
        <dbReference type="ARBA" id="ARBA00001913"/>
    </source>
</evidence>
<evidence type="ECO:0000256" key="3">
    <source>
        <dbReference type="ARBA" id="ARBA00022723"/>
    </source>
</evidence>
<evidence type="ECO:0000259" key="8">
    <source>
        <dbReference type="Pfam" id="PF00884"/>
    </source>
</evidence>
<evidence type="ECO:0000256" key="7">
    <source>
        <dbReference type="SAM" id="SignalP"/>
    </source>
</evidence>
<protein>
    <submittedName>
        <fullName evidence="9">Sulfatase</fullName>
    </submittedName>
</protein>
<dbReference type="InterPro" id="IPR035874">
    <property type="entry name" value="IDS"/>
</dbReference>
<dbReference type="Proteomes" id="UP001596052">
    <property type="component" value="Unassembled WGS sequence"/>
</dbReference>
<evidence type="ECO:0000256" key="2">
    <source>
        <dbReference type="ARBA" id="ARBA00008779"/>
    </source>
</evidence>
<dbReference type="PANTHER" id="PTHR45953">
    <property type="entry name" value="IDURONATE 2-SULFATASE"/>
    <property type="match status" value="1"/>
</dbReference>
<dbReference type="SUPFAM" id="SSF53649">
    <property type="entry name" value="Alkaline phosphatase-like"/>
    <property type="match status" value="1"/>
</dbReference>
<dbReference type="PANTHER" id="PTHR45953:SF1">
    <property type="entry name" value="IDURONATE 2-SULFATASE"/>
    <property type="match status" value="1"/>
</dbReference>
<dbReference type="EMBL" id="JBHSMQ010000001">
    <property type="protein sequence ID" value="MFC5454202.1"/>
    <property type="molecule type" value="Genomic_DNA"/>
</dbReference>
<evidence type="ECO:0000313" key="10">
    <source>
        <dbReference type="Proteomes" id="UP001596052"/>
    </source>
</evidence>